<dbReference type="EMBL" id="CADEPI010000063">
    <property type="protein sequence ID" value="CAB3371643.1"/>
    <property type="molecule type" value="Genomic_DNA"/>
</dbReference>
<feature type="signal peptide" evidence="1">
    <location>
        <begin position="1"/>
        <end position="22"/>
    </location>
</feature>
<protein>
    <recommendedName>
        <fullName evidence="2">Chitin-binding type-4 domain-containing protein</fullName>
    </recommendedName>
</protein>
<dbReference type="InterPro" id="IPR004302">
    <property type="entry name" value="Cellulose/chitin-bd_N"/>
</dbReference>
<sequence>MANTLLALLFVTTVVSVAYVFGHGFCKNPPNRSSMWRFGYDTPVNYEDSQLWCGGYQAQHGVFGGKCGPCGDSYGDARPRENENTGKFGRGIVVRNYTQGQIITTTFTITASHMGWIQYSICK</sequence>
<reference evidence="3 4" key="1">
    <citation type="submission" date="2020-04" db="EMBL/GenBank/DDBJ databases">
        <authorList>
            <person name="Alioto T."/>
            <person name="Alioto T."/>
            <person name="Gomez Garrido J."/>
        </authorList>
    </citation>
    <scope>NUCLEOTIDE SEQUENCE [LARGE SCALE GENOMIC DNA]</scope>
</reference>
<dbReference type="Proteomes" id="UP000494165">
    <property type="component" value="Unassembled WGS sequence"/>
</dbReference>
<feature type="chain" id="PRO_5035812280" description="Chitin-binding type-4 domain-containing protein" evidence="1">
    <location>
        <begin position="23"/>
        <end position="123"/>
    </location>
</feature>
<comment type="caution">
    <text evidence="3">The sequence shown here is derived from an EMBL/GenBank/DDBJ whole genome shotgun (WGS) entry which is preliminary data.</text>
</comment>
<evidence type="ECO:0000313" key="3">
    <source>
        <dbReference type="EMBL" id="CAB3371643.1"/>
    </source>
</evidence>
<dbReference type="Pfam" id="PF03067">
    <property type="entry name" value="LPMO_10"/>
    <property type="match status" value="1"/>
</dbReference>
<dbReference type="OrthoDB" id="64893at2759"/>
<feature type="domain" description="Chitin-binding type-4" evidence="2">
    <location>
        <begin position="23"/>
        <end position="123"/>
    </location>
</feature>
<evidence type="ECO:0000313" key="4">
    <source>
        <dbReference type="Proteomes" id="UP000494165"/>
    </source>
</evidence>
<keyword evidence="1" id="KW-0732">Signal</keyword>
<evidence type="ECO:0000259" key="2">
    <source>
        <dbReference type="Pfam" id="PF03067"/>
    </source>
</evidence>
<organism evidence="3 4">
    <name type="scientific">Cloeon dipterum</name>
    <dbReference type="NCBI Taxonomy" id="197152"/>
    <lineage>
        <taxon>Eukaryota</taxon>
        <taxon>Metazoa</taxon>
        <taxon>Ecdysozoa</taxon>
        <taxon>Arthropoda</taxon>
        <taxon>Hexapoda</taxon>
        <taxon>Insecta</taxon>
        <taxon>Pterygota</taxon>
        <taxon>Palaeoptera</taxon>
        <taxon>Ephemeroptera</taxon>
        <taxon>Pisciforma</taxon>
        <taxon>Baetidae</taxon>
        <taxon>Cloeon</taxon>
    </lineage>
</organism>
<name>A0A8S1D1G4_9INSE</name>
<proteinExistence type="predicted"/>
<evidence type="ECO:0000256" key="1">
    <source>
        <dbReference type="SAM" id="SignalP"/>
    </source>
</evidence>
<keyword evidence="4" id="KW-1185">Reference proteome</keyword>
<dbReference type="AlphaFoldDB" id="A0A8S1D1G4"/>
<gene>
    <name evidence="3" type="ORF">CLODIP_2_CD01632</name>
</gene>
<accession>A0A8S1D1G4</accession>